<evidence type="ECO:0000313" key="1">
    <source>
        <dbReference type="EMBL" id="KAH0760652.1"/>
    </source>
</evidence>
<comment type="caution">
    <text evidence="1">The sequence shown here is derived from an EMBL/GenBank/DDBJ whole genome shotgun (WGS) entry which is preliminary data.</text>
</comment>
<name>A0ABQ7V989_SOLTU</name>
<evidence type="ECO:0000313" key="2">
    <source>
        <dbReference type="Proteomes" id="UP000826656"/>
    </source>
</evidence>
<gene>
    <name evidence="1" type="ORF">KY290_016725</name>
</gene>
<accession>A0ABQ7V989</accession>
<sequence>MEVLVEMEAAPVGMEDGRDFLCWASLPLQLPRRPLLLRRWVAAVRDGGEAPVRDGGVAPVGDGWGSAPMGVGRGWIWSGE</sequence>
<proteinExistence type="predicted"/>
<keyword evidence="2" id="KW-1185">Reference proteome</keyword>
<protein>
    <submittedName>
        <fullName evidence="1">Uncharacterized protein</fullName>
    </submittedName>
</protein>
<dbReference type="Proteomes" id="UP000826656">
    <property type="component" value="Unassembled WGS sequence"/>
</dbReference>
<dbReference type="EMBL" id="JAIVGD010000013">
    <property type="protein sequence ID" value="KAH0760652.1"/>
    <property type="molecule type" value="Genomic_DNA"/>
</dbReference>
<reference evidence="1 2" key="1">
    <citation type="journal article" date="2021" name="bioRxiv">
        <title>Chromosome-scale and haplotype-resolved genome assembly of a tetraploid potato cultivar.</title>
        <authorList>
            <person name="Sun H."/>
            <person name="Jiao W.-B."/>
            <person name="Krause K."/>
            <person name="Campoy J.A."/>
            <person name="Goel M."/>
            <person name="Folz-Donahue K."/>
            <person name="Kukat C."/>
            <person name="Huettel B."/>
            <person name="Schneeberger K."/>
        </authorList>
    </citation>
    <scope>NUCLEOTIDE SEQUENCE [LARGE SCALE GENOMIC DNA]</scope>
    <source>
        <strain evidence="1">SolTubOtavaFocal</strain>
        <tissue evidence="1">Leaves</tissue>
    </source>
</reference>
<organism evidence="1 2">
    <name type="scientific">Solanum tuberosum</name>
    <name type="common">Potato</name>
    <dbReference type="NCBI Taxonomy" id="4113"/>
    <lineage>
        <taxon>Eukaryota</taxon>
        <taxon>Viridiplantae</taxon>
        <taxon>Streptophyta</taxon>
        <taxon>Embryophyta</taxon>
        <taxon>Tracheophyta</taxon>
        <taxon>Spermatophyta</taxon>
        <taxon>Magnoliopsida</taxon>
        <taxon>eudicotyledons</taxon>
        <taxon>Gunneridae</taxon>
        <taxon>Pentapetalae</taxon>
        <taxon>asterids</taxon>
        <taxon>lamiids</taxon>
        <taxon>Solanales</taxon>
        <taxon>Solanaceae</taxon>
        <taxon>Solanoideae</taxon>
        <taxon>Solaneae</taxon>
        <taxon>Solanum</taxon>
    </lineage>
</organism>